<dbReference type="InterPro" id="IPR043764">
    <property type="entry name" value="DUF5710"/>
</dbReference>
<evidence type="ECO:0000259" key="1">
    <source>
        <dbReference type="Pfam" id="PF18974"/>
    </source>
</evidence>
<name>A0A848GB99_9RHOO</name>
<gene>
    <name evidence="2" type="ORF">HHL15_19995</name>
</gene>
<accession>A0A848GB99</accession>
<dbReference type="RefSeq" id="WP_169147579.1">
    <property type="nucleotide sequence ID" value="NZ_JABBGA010000021.1"/>
</dbReference>
<sequence length="103" mass="11234">MRTNLQVPFAEKDEAKALGARWDPGRRTWYVQNVADLAPFARWMSAGAEAAAAPSGAVPARKMSQASVVKTGAAFIELACDCLPWEGCARCRELLLARGWLVR</sequence>
<evidence type="ECO:0000313" key="3">
    <source>
        <dbReference type="Proteomes" id="UP000580043"/>
    </source>
</evidence>
<dbReference type="Pfam" id="PF18974">
    <property type="entry name" value="DUF5710"/>
    <property type="match status" value="1"/>
</dbReference>
<organism evidence="2 3">
    <name type="scientific">Zoogloea dura</name>
    <dbReference type="NCBI Taxonomy" id="2728840"/>
    <lineage>
        <taxon>Bacteria</taxon>
        <taxon>Pseudomonadati</taxon>
        <taxon>Pseudomonadota</taxon>
        <taxon>Betaproteobacteria</taxon>
        <taxon>Rhodocyclales</taxon>
        <taxon>Zoogloeaceae</taxon>
        <taxon>Zoogloea</taxon>
    </lineage>
</organism>
<dbReference type="Proteomes" id="UP000580043">
    <property type="component" value="Unassembled WGS sequence"/>
</dbReference>
<keyword evidence="3" id="KW-1185">Reference proteome</keyword>
<reference evidence="2 3" key="1">
    <citation type="submission" date="2020-04" db="EMBL/GenBank/DDBJ databases">
        <title>Zoogloea sp. G-4-1-14 isolated from soil.</title>
        <authorList>
            <person name="Dahal R.H."/>
        </authorList>
    </citation>
    <scope>NUCLEOTIDE SEQUENCE [LARGE SCALE GENOMIC DNA]</scope>
    <source>
        <strain evidence="2 3">G-4-1-14</strain>
    </source>
</reference>
<proteinExistence type="predicted"/>
<dbReference type="AlphaFoldDB" id="A0A848GB99"/>
<dbReference type="EMBL" id="JABBGA010000021">
    <property type="protein sequence ID" value="NML28046.1"/>
    <property type="molecule type" value="Genomic_DNA"/>
</dbReference>
<comment type="caution">
    <text evidence="2">The sequence shown here is derived from an EMBL/GenBank/DDBJ whole genome shotgun (WGS) entry which is preliminary data.</text>
</comment>
<evidence type="ECO:0000313" key="2">
    <source>
        <dbReference type="EMBL" id="NML28046.1"/>
    </source>
</evidence>
<feature type="domain" description="DUF5710" evidence="1">
    <location>
        <begin position="2"/>
        <end position="44"/>
    </location>
</feature>
<protein>
    <recommendedName>
        <fullName evidence="1">DUF5710 domain-containing protein</fullName>
    </recommendedName>
</protein>